<keyword evidence="5" id="KW-0119">Carbohydrate metabolism</keyword>
<dbReference type="InterPro" id="IPR001579">
    <property type="entry name" value="Glyco_hydro_18_chit_AS"/>
</dbReference>
<comment type="similarity">
    <text evidence="9">Belongs to the glycosyl hydrolase 18 family.</text>
</comment>
<name>A0ABP9XM99_9FUNG</name>
<evidence type="ECO:0000256" key="5">
    <source>
        <dbReference type="ARBA" id="ARBA00023277"/>
    </source>
</evidence>
<keyword evidence="7" id="KW-0624">Polysaccharide degradation</keyword>
<evidence type="ECO:0000256" key="9">
    <source>
        <dbReference type="RuleBase" id="RU004453"/>
    </source>
</evidence>
<evidence type="ECO:0000256" key="1">
    <source>
        <dbReference type="ARBA" id="ARBA00000822"/>
    </source>
</evidence>
<dbReference type="Gene3D" id="3.20.20.80">
    <property type="entry name" value="Glycosidases"/>
    <property type="match status" value="1"/>
</dbReference>
<evidence type="ECO:0000256" key="3">
    <source>
        <dbReference type="ARBA" id="ARBA00022801"/>
    </source>
</evidence>
<keyword evidence="4" id="KW-0146">Chitin degradation</keyword>
<dbReference type="PANTHER" id="PTHR45708">
    <property type="entry name" value="ENDOCHITINASE"/>
    <property type="match status" value="1"/>
</dbReference>
<dbReference type="PANTHER" id="PTHR45708:SF49">
    <property type="entry name" value="ENDOCHITINASE"/>
    <property type="match status" value="1"/>
</dbReference>
<evidence type="ECO:0000256" key="11">
    <source>
        <dbReference type="SAM" id="SignalP"/>
    </source>
</evidence>
<dbReference type="SUPFAM" id="SSF51445">
    <property type="entry name" value="(Trans)glycosidases"/>
    <property type="match status" value="1"/>
</dbReference>
<dbReference type="InterPro" id="IPR045321">
    <property type="entry name" value="Cts1-like"/>
</dbReference>
<evidence type="ECO:0000256" key="6">
    <source>
        <dbReference type="ARBA" id="ARBA00023295"/>
    </source>
</evidence>
<dbReference type="Pfam" id="PF03427">
    <property type="entry name" value="CBM_19"/>
    <property type="match status" value="1"/>
</dbReference>
<dbReference type="PROSITE" id="PS01095">
    <property type="entry name" value="GH18_1"/>
    <property type="match status" value="1"/>
</dbReference>
<evidence type="ECO:0000313" key="14">
    <source>
        <dbReference type="Proteomes" id="UP001476247"/>
    </source>
</evidence>
<comment type="catalytic activity">
    <reaction evidence="1">
        <text>Random endo-hydrolysis of N-acetyl-beta-D-glucosaminide (1-&gt;4)-beta-linkages in chitin and chitodextrins.</text>
        <dbReference type="EC" id="3.2.1.14"/>
    </reaction>
</comment>
<keyword evidence="11" id="KW-0732">Signal</keyword>
<sequence>MLFRSLGFAAAALLSSVCVEAAYTANGPNILYYWGQNSAGGGNTQGTLGSYCKTGKMDGVLISFLHIFNVGGKPGMNLSNACETTFPGLQLLDCPAIGADIKVCQDLGVKVILSLGGASGSYSLANDAAGVTFANTLWDLFGGGTSDTRPFGDAVIDGIDLDIEGGPSTGYGALVTAARSKFGSNFLVGAAPQCPFPDLILGSVINSVGFDYINVQFYNNYCSASSGSFNFDTWADWAKNVSPNKNVKIMLTLPGAPTAAGSGYVPISTISTLVPTLASTYSGVYGGVAIWDASQAWANSGFADSLFTVVKGNSGNPGTKTTTVSKTTTSKTTSAAPVTSGGVSTTTTATAPTTTPTNSGNCVTKGQACSKEGQYVCTTGGAYAVCDHAVWGVTSCPSGTACIATSDGASIYCGSATGGNVCSASSPVSLLRDTLNKGAIPKPYKASQVGAQLTVISSDANGFEAVINARRLVATPFNKQVTIEFTAPANIKFTSVSSGTIRQVGTNVRIQADNEHNNSMAIVVGVKGSIGSGVFVAPNPASMRFK</sequence>
<evidence type="ECO:0000256" key="8">
    <source>
        <dbReference type="RuleBase" id="RU000489"/>
    </source>
</evidence>
<feature type="compositionally biased region" description="Low complexity" evidence="10">
    <location>
        <begin position="319"/>
        <end position="357"/>
    </location>
</feature>
<feature type="region of interest" description="Disordered" evidence="10">
    <location>
        <begin position="317"/>
        <end position="357"/>
    </location>
</feature>
<protein>
    <recommendedName>
        <fullName evidence="2">chitinase</fullName>
        <ecNumber evidence="2">3.2.1.14</ecNumber>
    </recommendedName>
</protein>
<accession>A0ABP9XM99</accession>
<dbReference type="Proteomes" id="UP001476247">
    <property type="component" value="Unassembled WGS sequence"/>
</dbReference>
<feature type="chain" id="PRO_5046848430" description="chitinase" evidence="11">
    <location>
        <begin position="22"/>
        <end position="546"/>
    </location>
</feature>
<keyword evidence="3 8" id="KW-0378">Hydrolase</keyword>
<proteinExistence type="inferred from homology"/>
<feature type="domain" description="GH18" evidence="12">
    <location>
        <begin position="28"/>
        <end position="313"/>
    </location>
</feature>
<dbReference type="EC" id="3.2.1.14" evidence="2"/>
<keyword evidence="6 8" id="KW-0326">Glycosidase</keyword>
<organism evidence="13 14">
    <name type="scientific">Helicostylum pulchrum</name>
    <dbReference type="NCBI Taxonomy" id="562976"/>
    <lineage>
        <taxon>Eukaryota</taxon>
        <taxon>Fungi</taxon>
        <taxon>Fungi incertae sedis</taxon>
        <taxon>Mucoromycota</taxon>
        <taxon>Mucoromycotina</taxon>
        <taxon>Mucoromycetes</taxon>
        <taxon>Mucorales</taxon>
        <taxon>Mucorineae</taxon>
        <taxon>Mucoraceae</taxon>
        <taxon>Helicostylum</taxon>
    </lineage>
</organism>
<dbReference type="PROSITE" id="PS51910">
    <property type="entry name" value="GH18_2"/>
    <property type="match status" value="1"/>
</dbReference>
<dbReference type="InterPro" id="IPR001223">
    <property type="entry name" value="Glyco_hydro18_cat"/>
</dbReference>
<dbReference type="InterPro" id="IPR005089">
    <property type="entry name" value="CBM19"/>
</dbReference>
<feature type="signal peptide" evidence="11">
    <location>
        <begin position="1"/>
        <end position="21"/>
    </location>
</feature>
<evidence type="ECO:0000313" key="13">
    <source>
        <dbReference type="EMBL" id="GAA5795914.1"/>
    </source>
</evidence>
<keyword evidence="14" id="KW-1185">Reference proteome</keyword>
<dbReference type="Pfam" id="PF00704">
    <property type="entry name" value="Glyco_hydro_18"/>
    <property type="match status" value="1"/>
</dbReference>
<dbReference type="InterPro" id="IPR050542">
    <property type="entry name" value="Glycosyl_Hydrlase18_Chitinase"/>
</dbReference>
<dbReference type="CDD" id="cd02877">
    <property type="entry name" value="GH18_hevamine_XipI_class_III"/>
    <property type="match status" value="1"/>
</dbReference>
<reference evidence="13 14" key="1">
    <citation type="submission" date="2024-04" db="EMBL/GenBank/DDBJ databases">
        <title>genome sequences of Mucor flavus KT1a and Helicostylum pulchrum KT1b strains isolation_sourced from the surface of a dry-aged beef.</title>
        <authorList>
            <person name="Toyotome T."/>
            <person name="Hosono M."/>
            <person name="Torimaru M."/>
            <person name="Fukuda K."/>
            <person name="Mikami N."/>
        </authorList>
    </citation>
    <scope>NUCLEOTIDE SEQUENCE [LARGE SCALE GENOMIC DNA]</scope>
    <source>
        <strain evidence="13 14">KT1b</strain>
    </source>
</reference>
<evidence type="ECO:0000256" key="4">
    <source>
        <dbReference type="ARBA" id="ARBA00023024"/>
    </source>
</evidence>
<comment type="caution">
    <text evidence="13">The sequence shown here is derived from an EMBL/GenBank/DDBJ whole genome shotgun (WGS) entry which is preliminary data.</text>
</comment>
<evidence type="ECO:0000256" key="7">
    <source>
        <dbReference type="ARBA" id="ARBA00023326"/>
    </source>
</evidence>
<evidence type="ECO:0000256" key="2">
    <source>
        <dbReference type="ARBA" id="ARBA00012729"/>
    </source>
</evidence>
<dbReference type="EMBL" id="BAABUJ010000005">
    <property type="protein sequence ID" value="GAA5795914.1"/>
    <property type="molecule type" value="Genomic_DNA"/>
</dbReference>
<dbReference type="InterPro" id="IPR017853">
    <property type="entry name" value="GH"/>
</dbReference>
<evidence type="ECO:0000259" key="12">
    <source>
        <dbReference type="PROSITE" id="PS51910"/>
    </source>
</evidence>
<gene>
    <name evidence="13" type="primary">CHI1</name>
    <name evidence="13" type="ORF">HPULCUR_001278</name>
</gene>
<evidence type="ECO:0000256" key="10">
    <source>
        <dbReference type="SAM" id="MobiDB-lite"/>
    </source>
</evidence>